<dbReference type="Proteomes" id="UP000024635">
    <property type="component" value="Unassembled WGS sequence"/>
</dbReference>
<evidence type="ECO:0000313" key="2">
    <source>
        <dbReference type="EMBL" id="EYC38298.1"/>
    </source>
</evidence>
<reference evidence="3" key="1">
    <citation type="journal article" date="2015" name="Nat. Genet.">
        <title>The genome and transcriptome of the zoonotic hookworm Ancylostoma ceylanicum identify infection-specific gene families.</title>
        <authorList>
            <person name="Schwarz E.M."/>
            <person name="Hu Y."/>
            <person name="Antoshechkin I."/>
            <person name="Miller M.M."/>
            <person name="Sternberg P.W."/>
            <person name="Aroian R.V."/>
        </authorList>
    </citation>
    <scope>NUCLEOTIDE SEQUENCE</scope>
    <source>
        <strain evidence="3">HY135</strain>
    </source>
</reference>
<gene>
    <name evidence="2" type="primary">Acey_s0726.g1865</name>
    <name evidence="2" type="ORF">Y032_0726g1865</name>
</gene>
<evidence type="ECO:0000256" key="1">
    <source>
        <dbReference type="SAM" id="SignalP"/>
    </source>
</evidence>
<dbReference type="EMBL" id="JARK01000326">
    <property type="protein sequence ID" value="EYC38298.1"/>
    <property type="molecule type" value="Genomic_DNA"/>
</dbReference>
<evidence type="ECO:0008006" key="4">
    <source>
        <dbReference type="Google" id="ProtNLM"/>
    </source>
</evidence>
<proteinExistence type="predicted"/>
<feature type="chain" id="PRO_5001491314" description="BPTI/Kunitz inhibitor domain-containing protein" evidence="1">
    <location>
        <begin position="23"/>
        <end position="68"/>
    </location>
</feature>
<protein>
    <recommendedName>
        <fullName evidence="4">BPTI/Kunitz inhibitor domain-containing protein</fullName>
    </recommendedName>
</protein>
<keyword evidence="3" id="KW-1185">Reference proteome</keyword>
<accession>A0A016WGZ2</accession>
<keyword evidence="1" id="KW-0732">Signal</keyword>
<sequence>MHALRGILFVVFLLLVISLKEGTFVSADYHFPKEYLRCVEKECKPGFWGFASSECRWKCIERFGALDF</sequence>
<evidence type="ECO:0000313" key="3">
    <source>
        <dbReference type="Proteomes" id="UP000024635"/>
    </source>
</evidence>
<name>A0A016WGZ2_9BILA</name>
<feature type="signal peptide" evidence="1">
    <location>
        <begin position="1"/>
        <end position="22"/>
    </location>
</feature>
<comment type="caution">
    <text evidence="2">The sequence shown here is derived from an EMBL/GenBank/DDBJ whole genome shotgun (WGS) entry which is preliminary data.</text>
</comment>
<dbReference type="AlphaFoldDB" id="A0A016WGZ2"/>
<organism evidence="2 3">
    <name type="scientific">Ancylostoma ceylanicum</name>
    <dbReference type="NCBI Taxonomy" id="53326"/>
    <lineage>
        <taxon>Eukaryota</taxon>
        <taxon>Metazoa</taxon>
        <taxon>Ecdysozoa</taxon>
        <taxon>Nematoda</taxon>
        <taxon>Chromadorea</taxon>
        <taxon>Rhabditida</taxon>
        <taxon>Rhabditina</taxon>
        <taxon>Rhabditomorpha</taxon>
        <taxon>Strongyloidea</taxon>
        <taxon>Ancylostomatidae</taxon>
        <taxon>Ancylostomatinae</taxon>
        <taxon>Ancylostoma</taxon>
    </lineage>
</organism>